<keyword evidence="14" id="KW-1185">Reference proteome</keyword>
<evidence type="ECO:0000313" key="14">
    <source>
        <dbReference type="Proteomes" id="UP000799436"/>
    </source>
</evidence>
<evidence type="ECO:0000256" key="9">
    <source>
        <dbReference type="ARBA" id="ARBA00022968"/>
    </source>
</evidence>
<dbReference type="PANTHER" id="PTHR23033">
    <property type="entry name" value="BETA1,3-GALACTOSYLTRANSFERASE"/>
    <property type="match status" value="1"/>
</dbReference>
<evidence type="ECO:0000256" key="11">
    <source>
        <dbReference type="ARBA" id="ARBA00023136"/>
    </source>
</evidence>
<dbReference type="GO" id="GO:0000166">
    <property type="term" value="F:nucleotide binding"/>
    <property type="evidence" value="ECO:0007669"/>
    <property type="project" value="UniProtKB-KW"/>
</dbReference>
<dbReference type="Pfam" id="PF02434">
    <property type="entry name" value="Fringe"/>
    <property type="match status" value="1"/>
</dbReference>
<dbReference type="OrthoDB" id="414175at2759"/>
<evidence type="ECO:0000256" key="8">
    <source>
        <dbReference type="ARBA" id="ARBA00022741"/>
    </source>
</evidence>
<evidence type="ECO:0000256" key="3">
    <source>
        <dbReference type="ARBA" id="ARBA00006462"/>
    </source>
</evidence>
<evidence type="ECO:0000256" key="4">
    <source>
        <dbReference type="ARBA" id="ARBA00012557"/>
    </source>
</evidence>
<keyword evidence="5" id="KW-0328">Glycosyltransferase</keyword>
<evidence type="ECO:0000256" key="2">
    <source>
        <dbReference type="ARBA" id="ARBA00004922"/>
    </source>
</evidence>
<sequence length="501" mass="57721">MWSTDRRRLRYVATACAVLLLLSIFSFKNLDPNIVQTTLSGIRSRFNGRPSLYDETESEFYKWDTRSQFRPVKQPVDGKSVQDLCNAFPTHLLRDIQPVLKTGHAVLEARLRPHLETVSACLGDSLLISSDLDERINGHQVSDVLSDLRTDFINANEVLRGYRIQKALAGNDTLSFESLAQADVQGWRSDKFKFLPQISRTWRMRPEKRWYVFFEDDTYIVWDNLFRLLSNLAPNHAWYLGSPAPGARDTWMAYGGAGYILSREAMRRLVQHDFNAQGVFLGSKLSERWEGQMESDSCGDSVLGLALHEDARTSLSGLWPMIQPHPVHGIPFGDDYWCQPVITMHKNSLVDMAGLRRWEESRRDTTRPLLYADFVDYLNLTELTAREDWVNSDWRGYQASARSAHASFNACGRACAADPNCFQWTYHLRSCQLSPAFRLGQAKSPGIEMWRSDEEKASPWTSDELRYFAGWNRDRIRRWVNAKGRDCKQVQWVKPSLTRIF</sequence>
<keyword evidence="6" id="KW-0808">Transferase</keyword>
<dbReference type="GO" id="GO:0016020">
    <property type="term" value="C:membrane"/>
    <property type="evidence" value="ECO:0007669"/>
    <property type="project" value="UniProtKB-SubCell"/>
</dbReference>
<dbReference type="InterPro" id="IPR026050">
    <property type="entry name" value="C1GALT1/C1GALT1_chp1"/>
</dbReference>
<keyword evidence="10" id="KW-1133">Transmembrane helix</keyword>
<dbReference type="InterPro" id="IPR003378">
    <property type="entry name" value="Fringe-like_glycosylTrfase"/>
</dbReference>
<evidence type="ECO:0000256" key="1">
    <source>
        <dbReference type="ARBA" id="ARBA00004606"/>
    </source>
</evidence>
<accession>A0A6G1LBR1</accession>
<evidence type="ECO:0000256" key="7">
    <source>
        <dbReference type="ARBA" id="ARBA00022692"/>
    </source>
</evidence>
<dbReference type="EC" id="2.4.1.122" evidence="4"/>
<name>A0A6G1LBR1_9PEZI</name>
<dbReference type="PANTHER" id="PTHR23033:SF43">
    <property type="entry name" value="APPLE DOMAIN-CONTAINING PROTEIN"/>
    <property type="match status" value="1"/>
</dbReference>
<protein>
    <recommendedName>
        <fullName evidence="4">N-acetylgalactosaminide beta-1,3-galactosyltransferase</fullName>
        <ecNumber evidence="4">2.4.1.122</ecNumber>
    </recommendedName>
</protein>
<proteinExistence type="inferred from homology"/>
<dbReference type="GO" id="GO:0016263">
    <property type="term" value="F:glycoprotein-N-acetylgalactosamine 3-beta-galactosyltransferase activity"/>
    <property type="evidence" value="ECO:0007669"/>
    <property type="project" value="UniProtKB-EC"/>
</dbReference>
<feature type="domain" description="Fringe-like glycosyltransferase" evidence="12">
    <location>
        <begin position="202"/>
        <end position="269"/>
    </location>
</feature>
<reference evidence="13" key="1">
    <citation type="journal article" date="2020" name="Stud. Mycol.">
        <title>101 Dothideomycetes genomes: a test case for predicting lifestyles and emergence of pathogens.</title>
        <authorList>
            <person name="Haridas S."/>
            <person name="Albert R."/>
            <person name="Binder M."/>
            <person name="Bloem J."/>
            <person name="Labutti K."/>
            <person name="Salamov A."/>
            <person name="Andreopoulos B."/>
            <person name="Baker S."/>
            <person name="Barry K."/>
            <person name="Bills G."/>
            <person name="Bluhm B."/>
            <person name="Cannon C."/>
            <person name="Castanera R."/>
            <person name="Culley D."/>
            <person name="Daum C."/>
            <person name="Ezra D."/>
            <person name="Gonzalez J."/>
            <person name="Henrissat B."/>
            <person name="Kuo A."/>
            <person name="Liang C."/>
            <person name="Lipzen A."/>
            <person name="Lutzoni F."/>
            <person name="Magnuson J."/>
            <person name="Mondo S."/>
            <person name="Nolan M."/>
            <person name="Ohm R."/>
            <person name="Pangilinan J."/>
            <person name="Park H.-J."/>
            <person name="Ramirez L."/>
            <person name="Alfaro M."/>
            <person name="Sun H."/>
            <person name="Tritt A."/>
            <person name="Yoshinaga Y."/>
            <person name="Zwiers L.-H."/>
            <person name="Turgeon B."/>
            <person name="Goodwin S."/>
            <person name="Spatafora J."/>
            <person name="Crous P."/>
            <person name="Grigoriev I."/>
        </authorList>
    </citation>
    <scope>NUCLEOTIDE SEQUENCE</scope>
    <source>
        <strain evidence="13">CBS 116005</strain>
    </source>
</reference>
<comment type="pathway">
    <text evidence="2">Protein modification; protein glycosylation.</text>
</comment>
<evidence type="ECO:0000256" key="6">
    <source>
        <dbReference type="ARBA" id="ARBA00022679"/>
    </source>
</evidence>
<evidence type="ECO:0000259" key="12">
    <source>
        <dbReference type="Pfam" id="PF02434"/>
    </source>
</evidence>
<dbReference type="Gene3D" id="3.50.4.10">
    <property type="entry name" value="Hepatocyte Growth Factor"/>
    <property type="match status" value="1"/>
</dbReference>
<comment type="similarity">
    <text evidence="3">Belongs to the glycosyltransferase 31 family. Beta3-Gal-T subfamily.</text>
</comment>
<evidence type="ECO:0000256" key="5">
    <source>
        <dbReference type="ARBA" id="ARBA00022676"/>
    </source>
</evidence>
<dbReference type="Proteomes" id="UP000799436">
    <property type="component" value="Unassembled WGS sequence"/>
</dbReference>
<gene>
    <name evidence="13" type="ORF">EJ03DRAFT_270778</name>
</gene>
<evidence type="ECO:0000313" key="13">
    <source>
        <dbReference type="EMBL" id="KAF2770276.1"/>
    </source>
</evidence>
<dbReference type="Gene3D" id="3.90.550.50">
    <property type="match status" value="1"/>
</dbReference>
<keyword evidence="11" id="KW-0472">Membrane</keyword>
<organism evidence="13 14">
    <name type="scientific">Teratosphaeria nubilosa</name>
    <dbReference type="NCBI Taxonomy" id="161662"/>
    <lineage>
        <taxon>Eukaryota</taxon>
        <taxon>Fungi</taxon>
        <taxon>Dikarya</taxon>
        <taxon>Ascomycota</taxon>
        <taxon>Pezizomycotina</taxon>
        <taxon>Dothideomycetes</taxon>
        <taxon>Dothideomycetidae</taxon>
        <taxon>Mycosphaerellales</taxon>
        <taxon>Teratosphaeriaceae</taxon>
        <taxon>Teratosphaeria</taxon>
    </lineage>
</organism>
<dbReference type="AlphaFoldDB" id="A0A6G1LBR1"/>
<dbReference type="EMBL" id="ML995827">
    <property type="protein sequence ID" value="KAF2770276.1"/>
    <property type="molecule type" value="Genomic_DNA"/>
</dbReference>
<keyword evidence="7" id="KW-0812">Transmembrane</keyword>
<comment type="subcellular location">
    <subcellularLocation>
        <location evidence="1">Membrane</location>
        <topology evidence="1">Single-pass type II membrane protein</topology>
    </subcellularLocation>
</comment>
<keyword evidence="8" id="KW-0547">Nucleotide-binding</keyword>
<evidence type="ECO:0000256" key="10">
    <source>
        <dbReference type="ARBA" id="ARBA00022989"/>
    </source>
</evidence>
<keyword evidence="9" id="KW-0735">Signal-anchor</keyword>